<feature type="compositionally biased region" description="Basic and acidic residues" evidence="2">
    <location>
        <begin position="73"/>
        <end position="82"/>
    </location>
</feature>
<dbReference type="HOGENOM" id="CLU_010004_1_0_1"/>
<dbReference type="eggNOG" id="ENOG502SCIP">
    <property type="taxonomic scope" value="Eukaryota"/>
</dbReference>
<feature type="compositionally biased region" description="Polar residues" evidence="2">
    <location>
        <begin position="590"/>
        <end position="599"/>
    </location>
</feature>
<dbReference type="VEuPathDB" id="FungiDB:TSTA_045440"/>
<dbReference type="RefSeq" id="XP_002485035.1">
    <property type="nucleotide sequence ID" value="XM_002484990.1"/>
</dbReference>
<feature type="region of interest" description="Disordered" evidence="2">
    <location>
        <begin position="644"/>
        <end position="705"/>
    </location>
</feature>
<feature type="compositionally biased region" description="Basic residues" evidence="2">
    <location>
        <begin position="106"/>
        <end position="126"/>
    </location>
</feature>
<dbReference type="OrthoDB" id="4509841at2759"/>
<feature type="coiled-coil region" evidence="1">
    <location>
        <begin position="191"/>
        <end position="225"/>
    </location>
</feature>
<evidence type="ECO:0000256" key="2">
    <source>
        <dbReference type="SAM" id="MobiDB-lite"/>
    </source>
</evidence>
<evidence type="ECO:0000256" key="1">
    <source>
        <dbReference type="SAM" id="Coils"/>
    </source>
</evidence>
<keyword evidence="1" id="KW-0175">Coiled coil</keyword>
<organism evidence="3 4">
    <name type="scientific">Talaromyces stipitatus (strain ATCC 10500 / CBS 375.48 / QM 6759 / NRRL 1006)</name>
    <name type="common">Penicillium stipitatum</name>
    <dbReference type="NCBI Taxonomy" id="441959"/>
    <lineage>
        <taxon>Eukaryota</taxon>
        <taxon>Fungi</taxon>
        <taxon>Dikarya</taxon>
        <taxon>Ascomycota</taxon>
        <taxon>Pezizomycotina</taxon>
        <taxon>Eurotiomycetes</taxon>
        <taxon>Eurotiomycetidae</taxon>
        <taxon>Eurotiales</taxon>
        <taxon>Trichocomaceae</taxon>
        <taxon>Talaromyces</taxon>
        <taxon>Talaromyces sect. Talaromyces</taxon>
    </lineage>
</organism>
<dbReference type="InParanoid" id="B8MIJ0"/>
<reference evidence="4" key="1">
    <citation type="journal article" date="2015" name="Genome Announc.">
        <title>Genome sequence of the AIDS-associated pathogen Penicillium marneffei (ATCC18224) and its near taxonomic relative Talaromyces stipitatus (ATCC10500).</title>
        <authorList>
            <person name="Nierman W.C."/>
            <person name="Fedorova-Abrams N.D."/>
            <person name="Andrianopoulos A."/>
        </authorList>
    </citation>
    <scope>NUCLEOTIDE SEQUENCE [LARGE SCALE GENOMIC DNA]</scope>
    <source>
        <strain evidence="4">ATCC 10500 / CBS 375.48 / QM 6759 / NRRL 1006</strain>
    </source>
</reference>
<evidence type="ECO:0000313" key="4">
    <source>
        <dbReference type="Proteomes" id="UP000001745"/>
    </source>
</evidence>
<feature type="region of interest" description="Disordered" evidence="2">
    <location>
        <begin position="578"/>
        <end position="631"/>
    </location>
</feature>
<proteinExistence type="predicted"/>
<dbReference type="GeneID" id="8099508"/>
<dbReference type="Proteomes" id="UP000001745">
    <property type="component" value="Unassembled WGS sequence"/>
</dbReference>
<feature type="compositionally biased region" description="Polar residues" evidence="2">
    <location>
        <begin position="691"/>
        <end position="705"/>
    </location>
</feature>
<protein>
    <submittedName>
        <fullName evidence="3">Uncharacterized protein</fullName>
    </submittedName>
</protein>
<feature type="region of interest" description="Disordered" evidence="2">
    <location>
        <begin position="73"/>
        <end position="135"/>
    </location>
</feature>
<dbReference type="EMBL" id="EQ962657">
    <property type="protein sequence ID" value="EED15082.1"/>
    <property type="molecule type" value="Genomic_DNA"/>
</dbReference>
<dbReference type="STRING" id="441959.B8MIJ0"/>
<accession>B8MIJ0</accession>
<dbReference type="PhylomeDB" id="B8MIJ0"/>
<gene>
    <name evidence="3" type="ORF">TSTA_045440</name>
</gene>
<dbReference type="AlphaFoldDB" id="B8MIJ0"/>
<evidence type="ECO:0000313" key="3">
    <source>
        <dbReference type="EMBL" id="EED15082.1"/>
    </source>
</evidence>
<sequence>MYNLPFLIVRLEKHDVILGRMWLAKYGVMVDYARRQLLWPEEVSLKEEIQAKQFVPLPKKLLLRDREIEISHQEDAEQRDKAFNQQDVTKPRIPIPRSHGGDLVQKKPRAPMKTHPRSMGPKRGKKGTPWPEPRFADDPDIRAYVAAAIKDLEALKKHQEALEIGMPRELSTSVVDAFLYLARRVKNTPTNEQLAQRLAKVELHVEKTQKEVSQASREITTTKSNTNRLVEAICHPTSPGTRTAKNSPSFSHVTTSSESYVQAWGRKVPSNPPTVPSVGLSSGGSLPSTPYPSQEDLEVYLEHTDPNILNPIRRFPDKVVEKANLAIRSTQDTTIAHRRIAAARILPSGDIILLLGTVDDVDQLTRKKDWIRAFGNEARIRKRTWGVVVHGVNTNINPKQPQFITTLTSENAPVFAQLPASMNVIHTGWLLSKYKIKEQKLTNAHLVVIFDNERIANFAIQRGLIIKGRQHNILIYDKAANLQQCFKCTVSARSAARTVLDLMIQGIALHRKRKNTLNVLIAPQKMSISKILSRDLIRNTLRTRGSARYELHALQRHINDVYTAHNITLLKSAAAARKRVAERSEPEPISPTSGDPTNRSSKKPMRAQWDKDLVIDADPNPEPKTGPETQIKYTYNTRAQISHVQAVRTVRRSKSVRTIPDDDSSEDELTQPSIHEAPQDPIEPAQEADTLMTTNLEDSTWANNQ</sequence>
<keyword evidence="4" id="KW-1185">Reference proteome</keyword>
<name>B8MIJ0_TALSN</name>